<dbReference type="EMBL" id="JAHUZB010000003">
    <property type="protein sequence ID" value="MBV7390992.1"/>
    <property type="molecule type" value="Genomic_DNA"/>
</dbReference>
<keyword evidence="3" id="KW-0238">DNA-binding</keyword>
<evidence type="ECO:0000256" key="4">
    <source>
        <dbReference type="ARBA" id="ARBA00023163"/>
    </source>
</evidence>
<evidence type="ECO:0000313" key="7">
    <source>
        <dbReference type="Proteomes" id="UP000774130"/>
    </source>
</evidence>
<sequence length="302" mass="34569">MNLQHCRYVIQIAKAGSFSQAAKDLFVTQPSLSSAVKDLEGELGISLFTRSKSGVLLTEEGSDFLVYAHRILAQVSMLENHYQGEKQKSFIVASQHYDFLSQPFLKVTNKFQQEIQSFQLIETTTKRILESLRDFESEVGIIYLDQKNQQTLTRYFKQEKLSYEVLGEFKTQIFLRRDHPLSTKKTIQSNDLKEFPQVRFIQEEQGFSHFDEDPLEINKNQISLYTNDRGTLMNLLAESDAYASGLGIVAGFIKKEIILKPFGDSLTHQLIAVTNSQRKKSSAAIEFISEIKEILSIDLSYR</sequence>
<organism evidence="6 7">
    <name type="scientific">Enterococcus alishanensis</name>
    <dbReference type="NCBI Taxonomy" id="1303817"/>
    <lineage>
        <taxon>Bacteria</taxon>
        <taxon>Bacillati</taxon>
        <taxon>Bacillota</taxon>
        <taxon>Bacilli</taxon>
        <taxon>Lactobacillales</taxon>
        <taxon>Enterococcaceae</taxon>
        <taxon>Enterococcus</taxon>
    </lineage>
</organism>
<proteinExistence type="inferred from homology"/>
<dbReference type="InterPro" id="IPR000847">
    <property type="entry name" value="LysR_HTH_N"/>
</dbReference>
<accession>A0ABS6TDJ3</accession>
<comment type="caution">
    <text evidence="6">The sequence shown here is derived from an EMBL/GenBank/DDBJ whole genome shotgun (WGS) entry which is preliminary data.</text>
</comment>
<evidence type="ECO:0000259" key="5">
    <source>
        <dbReference type="PROSITE" id="PS50931"/>
    </source>
</evidence>
<evidence type="ECO:0000256" key="1">
    <source>
        <dbReference type="ARBA" id="ARBA00009437"/>
    </source>
</evidence>
<dbReference type="InterPro" id="IPR005119">
    <property type="entry name" value="LysR_subst-bd"/>
</dbReference>
<name>A0ABS6TDJ3_9ENTE</name>
<evidence type="ECO:0000256" key="3">
    <source>
        <dbReference type="ARBA" id="ARBA00023125"/>
    </source>
</evidence>
<dbReference type="CDD" id="cd05466">
    <property type="entry name" value="PBP2_LTTR_substrate"/>
    <property type="match status" value="1"/>
</dbReference>
<dbReference type="PANTHER" id="PTHR30346">
    <property type="entry name" value="TRANSCRIPTIONAL DUAL REGULATOR HCAR-RELATED"/>
    <property type="match status" value="1"/>
</dbReference>
<reference evidence="6 7" key="1">
    <citation type="submission" date="2021-06" db="EMBL/GenBank/DDBJ databases">
        <title>Enterococcus alishanensis sp. nov., a novel lactic acid bacterium isolated from fresh coffee beans.</title>
        <authorList>
            <person name="Chen Y.-S."/>
        </authorList>
    </citation>
    <scope>NUCLEOTIDE SEQUENCE [LARGE SCALE GENOMIC DNA]</scope>
    <source>
        <strain evidence="6 7">ALS3</strain>
    </source>
</reference>
<keyword evidence="4" id="KW-0804">Transcription</keyword>
<dbReference type="PROSITE" id="PS50931">
    <property type="entry name" value="HTH_LYSR"/>
    <property type="match status" value="1"/>
</dbReference>
<evidence type="ECO:0000256" key="2">
    <source>
        <dbReference type="ARBA" id="ARBA00023015"/>
    </source>
</evidence>
<dbReference type="Pfam" id="PF03466">
    <property type="entry name" value="LysR_substrate"/>
    <property type="match status" value="1"/>
</dbReference>
<evidence type="ECO:0000313" key="6">
    <source>
        <dbReference type="EMBL" id="MBV7390992.1"/>
    </source>
</evidence>
<comment type="similarity">
    <text evidence="1">Belongs to the LysR transcriptional regulatory family.</text>
</comment>
<feature type="domain" description="HTH lysR-type" evidence="5">
    <location>
        <begin position="1"/>
        <end position="58"/>
    </location>
</feature>
<dbReference type="Proteomes" id="UP000774130">
    <property type="component" value="Unassembled WGS sequence"/>
</dbReference>
<gene>
    <name evidence="6" type="ORF">KUA55_09880</name>
</gene>
<keyword evidence="2" id="KW-0805">Transcription regulation</keyword>
<protein>
    <submittedName>
        <fullName evidence="6">LysR family transcriptional regulator</fullName>
    </submittedName>
</protein>
<dbReference type="PANTHER" id="PTHR30346:SF0">
    <property type="entry name" value="HCA OPERON TRANSCRIPTIONAL ACTIVATOR HCAR"/>
    <property type="match status" value="1"/>
</dbReference>
<dbReference type="Pfam" id="PF00126">
    <property type="entry name" value="HTH_1"/>
    <property type="match status" value="1"/>
</dbReference>
<dbReference type="RefSeq" id="WP_218326023.1">
    <property type="nucleotide sequence ID" value="NZ_JAHUZB010000003.1"/>
</dbReference>
<keyword evidence="7" id="KW-1185">Reference proteome</keyword>